<reference evidence="2" key="1">
    <citation type="submission" date="2020-05" db="EMBL/GenBank/DDBJ databases">
        <title>Mycena genomes resolve the evolution of fungal bioluminescence.</title>
        <authorList>
            <person name="Tsai I.J."/>
        </authorList>
    </citation>
    <scope>NUCLEOTIDE SEQUENCE</scope>
    <source>
        <strain evidence="2">160909Yilan</strain>
    </source>
</reference>
<feature type="region of interest" description="Disordered" evidence="1">
    <location>
        <begin position="196"/>
        <end position="266"/>
    </location>
</feature>
<dbReference type="EMBL" id="JACAZH010000001">
    <property type="protein sequence ID" value="KAF7376665.1"/>
    <property type="molecule type" value="Genomic_DNA"/>
</dbReference>
<keyword evidence="3" id="KW-1185">Reference proteome</keyword>
<evidence type="ECO:0000313" key="2">
    <source>
        <dbReference type="EMBL" id="KAF7376665.1"/>
    </source>
</evidence>
<proteinExistence type="predicted"/>
<name>A0A8H6ZCT0_9AGAR</name>
<evidence type="ECO:0000313" key="3">
    <source>
        <dbReference type="Proteomes" id="UP000623467"/>
    </source>
</evidence>
<accession>A0A8H6ZCT0</accession>
<organism evidence="2 3">
    <name type="scientific">Mycena sanguinolenta</name>
    <dbReference type="NCBI Taxonomy" id="230812"/>
    <lineage>
        <taxon>Eukaryota</taxon>
        <taxon>Fungi</taxon>
        <taxon>Dikarya</taxon>
        <taxon>Basidiomycota</taxon>
        <taxon>Agaricomycotina</taxon>
        <taxon>Agaricomycetes</taxon>
        <taxon>Agaricomycetidae</taxon>
        <taxon>Agaricales</taxon>
        <taxon>Marasmiineae</taxon>
        <taxon>Mycenaceae</taxon>
        <taxon>Mycena</taxon>
    </lineage>
</organism>
<feature type="compositionally biased region" description="Basic residues" evidence="1">
    <location>
        <begin position="217"/>
        <end position="226"/>
    </location>
</feature>
<dbReference type="AlphaFoldDB" id="A0A8H6ZCT0"/>
<feature type="region of interest" description="Disordered" evidence="1">
    <location>
        <begin position="112"/>
        <end position="152"/>
    </location>
</feature>
<protein>
    <submittedName>
        <fullName evidence="2">Uncharacterized protein</fullName>
    </submittedName>
</protein>
<sequence length="286" mass="31026">MDTDSFYFPARAACLSCPCKGACFMRGENVESKPEVHTDLCVCRHAYTEHCLGRTPDTQNPNYSRIKGGNIPRKCGAFIAPIRPTWQPHTSCVACHEPWYYHDNVEDVPTFPSTASSLPQPPVLNSLPAPPAMNSVPDSSPRRHTGPVLPPPANLFRLTLPTPPAVEFHNPALMGATRFQASLPAPPTVLEQRANSMQRNLPQHTTQRPGASARGARGTHRGRGRGRGGAPVPDNQSTESNPFALIPSTRSVSGSSTTQKKAKSKAAQRNYLVCILPFTHGDHEGL</sequence>
<evidence type="ECO:0000256" key="1">
    <source>
        <dbReference type="SAM" id="MobiDB-lite"/>
    </source>
</evidence>
<gene>
    <name evidence="2" type="ORF">MSAN_00083300</name>
</gene>
<feature type="compositionally biased region" description="Polar residues" evidence="1">
    <location>
        <begin position="196"/>
        <end position="209"/>
    </location>
</feature>
<dbReference type="Proteomes" id="UP000623467">
    <property type="component" value="Unassembled WGS sequence"/>
</dbReference>
<comment type="caution">
    <text evidence="2">The sequence shown here is derived from an EMBL/GenBank/DDBJ whole genome shotgun (WGS) entry which is preliminary data.</text>
</comment>
<dbReference type="OrthoDB" id="3044866at2759"/>